<dbReference type="SMART" id="SM01321">
    <property type="entry name" value="Y1_Tnp"/>
    <property type="match status" value="1"/>
</dbReference>
<dbReference type="SUPFAM" id="SSF143422">
    <property type="entry name" value="Transposase IS200-like"/>
    <property type="match status" value="1"/>
</dbReference>
<sequence>MDRHLPHSHSLRKGRHSLPGHWYLVTFATQERRPIFLNHLTARLACRSFYAESVRHQASTLSFVVMPDHVHWLLRLDGQLSDAVRIYKARISTGLGQKIWQPGFHDRALRHEEDLKPAARYLVANPIRAGLVEHTGDYPYWDAIWL</sequence>
<name>A0A510X8N0_9GAMM</name>
<comment type="caution">
    <text evidence="2">The sequence shown here is derived from an EMBL/GenBank/DDBJ whole genome shotgun (WGS) entry which is preliminary data.</text>
</comment>
<proteinExistence type="predicted"/>
<evidence type="ECO:0000313" key="3">
    <source>
        <dbReference type="Proteomes" id="UP000321275"/>
    </source>
</evidence>
<dbReference type="Proteomes" id="UP000321275">
    <property type="component" value="Unassembled WGS sequence"/>
</dbReference>
<dbReference type="EMBL" id="BJUK01000022">
    <property type="protein sequence ID" value="GEK47808.1"/>
    <property type="molecule type" value="Genomic_DNA"/>
</dbReference>
<dbReference type="InterPro" id="IPR036515">
    <property type="entry name" value="Transposase_17_sf"/>
</dbReference>
<dbReference type="InterPro" id="IPR002686">
    <property type="entry name" value="Transposase_17"/>
</dbReference>
<evidence type="ECO:0000259" key="1">
    <source>
        <dbReference type="SMART" id="SM01321"/>
    </source>
</evidence>
<organism evidence="2 3">
    <name type="scientific">Bisbaumannia pacifica</name>
    <dbReference type="NCBI Taxonomy" id="77098"/>
    <lineage>
        <taxon>Bacteria</taxon>
        <taxon>Pseudomonadati</taxon>
        <taxon>Pseudomonadota</taxon>
        <taxon>Gammaproteobacteria</taxon>
        <taxon>Oceanospirillales</taxon>
        <taxon>Halomonadaceae</taxon>
        <taxon>Bisbaumannia</taxon>
    </lineage>
</organism>
<protein>
    <submittedName>
        <fullName evidence="2">Transposase</fullName>
    </submittedName>
</protein>
<feature type="domain" description="Transposase IS200-like" evidence="1">
    <location>
        <begin position="18"/>
        <end position="125"/>
    </location>
</feature>
<dbReference type="AlphaFoldDB" id="A0A510X8N0"/>
<dbReference type="Pfam" id="PF01797">
    <property type="entry name" value="Y1_Tnp"/>
    <property type="match status" value="1"/>
</dbReference>
<dbReference type="GO" id="GO:0043565">
    <property type="term" value="F:sequence-specific DNA binding"/>
    <property type="evidence" value="ECO:0007669"/>
    <property type="project" value="TreeGrafter"/>
</dbReference>
<keyword evidence="3" id="KW-1185">Reference proteome</keyword>
<dbReference type="PANTHER" id="PTHR36966:SF1">
    <property type="entry name" value="REP-ASSOCIATED TYROSINE TRANSPOSASE"/>
    <property type="match status" value="1"/>
</dbReference>
<dbReference type="PANTHER" id="PTHR36966">
    <property type="entry name" value="REP-ASSOCIATED TYROSINE TRANSPOSASE"/>
    <property type="match status" value="1"/>
</dbReference>
<dbReference type="GO" id="GO:0006313">
    <property type="term" value="P:DNA transposition"/>
    <property type="evidence" value="ECO:0007669"/>
    <property type="project" value="InterPro"/>
</dbReference>
<dbReference type="GO" id="GO:0004803">
    <property type="term" value="F:transposase activity"/>
    <property type="evidence" value="ECO:0007669"/>
    <property type="project" value="InterPro"/>
</dbReference>
<reference evidence="2 3" key="1">
    <citation type="submission" date="2019-07" db="EMBL/GenBank/DDBJ databases">
        <title>Whole genome shotgun sequence of Halomonas pacifica NBRC 102220.</title>
        <authorList>
            <person name="Hosoyama A."/>
            <person name="Uohara A."/>
            <person name="Ohji S."/>
            <person name="Ichikawa N."/>
        </authorList>
    </citation>
    <scope>NUCLEOTIDE SEQUENCE [LARGE SCALE GENOMIC DNA]</scope>
    <source>
        <strain evidence="2 3">NBRC 102220</strain>
    </source>
</reference>
<gene>
    <name evidence="2" type="ORF">HPA02_20910</name>
</gene>
<dbReference type="RefSeq" id="WP_146803150.1">
    <property type="nucleotide sequence ID" value="NZ_BJUK01000022.1"/>
</dbReference>
<dbReference type="OrthoDB" id="9794403at2"/>
<dbReference type="NCBIfam" id="NF047646">
    <property type="entry name" value="REP_Tyr_transpos"/>
    <property type="match status" value="1"/>
</dbReference>
<accession>A0A510X8N0</accession>
<dbReference type="InterPro" id="IPR052715">
    <property type="entry name" value="RAYT_transposase"/>
</dbReference>
<dbReference type="Gene3D" id="3.30.70.1290">
    <property type="entry name" value="Transposase IS200-like"/>
    <property type="match status" value="1"/>
</dbReference>
<evidence type="ECO:0000313" key="2">
    <source>
        <dbReference type="EMBL" id="GEK47808.1"/>
    </source>
</evidence>